<dbReference type="SUPFAM" id="SSF55729">
    <property type="entry name" value="Acyl-CoA N-acyltransferases (Nat)"/>
    <property type="match status" value="1"/>
</dbReference>
<dbReference type="RefSeq" id="WP_301125290.1">
    <property type="nucleotide sequence ID" value="NZ_JAUHPV010000001.1"/>
</dbReference>
<dbReference type="CDD" id="cd04301">
    <property type="entry name" value="NAT_SF"/>
    <property type="match status" value="1"/>
</dbReference>
<dbReference type="EMBL" id="JAUHPV010000001">
    <property type="protein sequence ID" value="MDN4471551.1"/>
    <property type="molecule type" value="Genomic_DNA"/>
</dbReference>
<keyword evidence="7" id="KW-1185">Reference proteome</keyword>
<keyword evidence="6" id="KW-0689">Ribosomal protein</keyword>
<dbReference type="PANTHER" id="PTHR43420:SF12">
    <property type="entry name" value="N-ACETYLTRANSFERASE DOMAIN-CONTAINING PROTEIN"/>
    <property type="match status" value="1"/>
</dbReference>
<organism evidence="6 7">
    <name type="scientific">Demequina zhanjiangensis</name>
    <dbReference type="NCBI Taxonomy" id="3051659"/>
    <lineage>
        <taxon>Bacteria</taxon>
        <taxon>Bacillati</taxon>
        <taxon>Actinomycetota</taxon>
        <taxon>Actinomycetes</taxon>
        <taxon>Micrococcales</taxon>
        <taxon>Demequinaceae</taxon>
        <taxon>Demequina</taxon>
    </lineage>
</organism>
<sequence>MTDDPRAPRLRDLHETDLAWMAEVERELFGPSAWSESLIREDFRYGARRYRGVWLGEERVAYAVYGFDGDAFSLMNLAVVPAHRREGIARLVLEDLLDEARSLDVAEVWLEVAVDNLGALALYRSFGFEDVRIRKRYYQPEGIDALVMRRPMRRAAGF</sequence>
<evidence type="ECO:0000313" key="7">
    <source>
        <dbReference type="Proteomes" id="UP001172738"/>
    </source>
</evidence>
<comment type="caution">
    <text evidence="6">The sequence shown here is derived from an EMBL/GenBank/DDBJ whole genome shotgun (WGS) entry which is preliminary data.</text>
</comment>
<dbReference type="EC" id="2.3.1.266" evidence="6"/>
<proteinExistence type="inferred from homology"/>
<feature type="domain" description="N-acetyltransferase" evidence="5">
    <location>
        <begin position="8"/>
        <end position="153"/>
    </location>
</feature>
<name>A0ABT8FXC5_9MICO</name>
<dbReference type="InterPro" id="IPR000182">
    <property type="entry name" value="GNAT_dom"/>
</dbReference>
<dbReference type="GO" id="GO:0005840">
    <property type="term" value="C:ribosome"/>
    <property type="evidence" value="ECO:0007669"/>
    <property type="project" value="UniProtKB-KW"/>
</dbReference>
<keyword evidence="6" id="KW-0687">Ribonucleoprotein</keyword>
<dbReference type="GO" id="GO:0008999">
    <property type="term" value="F:protein-N-terminal-alanine acetyltransferase activity"/>
    <property type="evidence" value="ECO:0007669"/>
    <property type="project" value="UniProtKB-EC"/>
</dbReference>
<protein>
    <submittedName>
        <fullName evidence="6">Ribosomal protein S18-alanine N-acetyltransferase</fullName>
        <ecNumber evidence="6">2.3.1.266</ecNumber>
    </submittedName>
</protein>
<dbReference type="InterPro" id="IPR050680">
    <property type="entry name" value="YpeA/RimI_acetyltransf"/>
</dbReference>
<evidence type="ECO:0000256" key="3">
    <source>
        <dbReference type="ARBA" id="ARBA00022679"/>
    </source>
</evidence>
<dbReference type="Gene3D" id="3.40.630.30">
    <property type="match status" value="1"/>
</dbReference>
<evidence type="ECO:0000256" key="4">
    <source>
        <dbReference type="ARBA" id="ARBA00023315"/>
    </source>
</evidence>
<keyword evidence="4 6" id="KW-0012">Acyltransferase</keyword>
<dbReference type="InterPro" id="IPR016181">
    <property type="entry name" value="Acyl_CoA_acyltransferase"/>
</dbReference>
<accession>A0ABT8FXC5</accession>
<comment type="similarity">
    <text evidence="1">Belongs to the acetyltransferase family. RimI subfamily.</text>
</comment>
<reference evidence="6" key="1">
    <citation type="submission" date="2023-06" db="EMBL/GenBank/DDBJ databases">
        <title>SYSU T00b26.</title>
        <authorList>
            <person name="Gao L."/>
            <person name="Fang B.-Z."/>
            <person name="Li W.-J."/>
        </authorList>
    </citation>
    <scope>NUCLEOTIDE SEQUENCE</scope>
    <source>
        <strain evidence="6">SYSU T00b26</strain>
    </source>
</reference>
<dbReference type="PROSITE" id="PS51186">
    <property type="entry name" value="GNAT"/>
    <property type="match status" value="1"/>
</dbReference>
<gene>
    <name evidence="6" type="primary">rimI</name>
    <name evidence="6" type="ORF">QQX04_00930</name>
</gene>
<dbReference type="InterPro" id="IPR006464">
    <property type="entry name" value="AcTrfase_RimI/Ard1"/>
</dbReference>
<evidence type="ECO:0000313" key="6">
    <source>
        <dbReference type="EMBL" id="MDN4471551.1"/>
    </source>
</evidence>
<evidence type="ECO:0000256" key="1">
    <source>
        <dbReference type="ARBA" id="ARBA00005395"/>
    </source>
</evidence>
<dbReference type="PANTHER" id="PTHR43420">
    <property type="entry name" value="ACETYLTRANSFERASE"/>
    <property type="match status" value="1"/>
</dbReference>
<dbReference type="Pfam" id="PF00583">
    <property type="entry name" value="Acetyltransf_1"/>
    <property type="match status" value="1"/>
</dbReference>
<dbReference type="NCBIfam" id="TIGR01575">
    <property type="entry name" value="rimI"/>
    <property type="match status" value="1"/>
</dbReference>
<evidence type="ECO:0000256" key="2">
    <source>
        <dbReference type="ARBA" id="ARBA00022490"/>
    </source>
</evidence>
<evidence type="ECO:0000259" key="5">
    <source>
        <dbReference type="PROSITE" id="PS51186"/>
    </source>
</evidence>
<dbReference type="Proteomes" id="UP001172738">
    <property type="component" value="Unassembled WGS sequence"/>
</dbReference>
<keyword evidence="2" id="KW-0963">Cytoplasm</keyword>
<keyword evidence="3 6" id="KW-0808">Transferase</keyword>